<name>A0ABU0PKU7_9MICC</name>
<evidence type="ECO:0000313" key="1">
    <source>
        <dbReference type="EMBL" id="MDQ0674162.1"/>
    </source>
</evidence>
<dbReference type="EMBL" id="JAUSXB010000001">
    <property type="protein sequence ID" value="MDQ0674162.1"/>
    <property type="molecule type" value="Genomic_DNA"/>
</dbReference>
<dbReference type="RefSeq" id="WP_306635541.1">
    <property type="nucleotide sequence ID" value="NZ_JAUSXB010000001.1"/>
</dbReference>
<comment type="caution">
    <text evidence="1">The sequence shown here is derived from an EMBL/GenBank/DDBJ whole genome shotgun (WGS) entry which is preliminary data.</text>
</comment>
<dbReference type="Proteomes" id="UP001236806">
    <property type="component" value="Unassembled WGS sequence"/>
</dbReference>
<evidence type="ECO:0000313" key="2">
    <source>
        <dbReference type="Proteomes" id="UP001236806"/>
    </source>
</evidence>
<keyword evidence="2" id="KW-1185">Reference proteome</keyword>
<protein>
    <submittedName>
        <fullName evidence="1">Uncharacterized protein</fullName>
    </submittedName>
</protein>
<reference evidence="1 2" key="1">
    <citation type="submission" date="2023-07" db="EMBL/GenBank/DDBJ databases">
        <title>Comparative genomics of wheat-associated soil bacteria to identify genetic determinants of phenazine resistance.</title>
        <authorList>
            <person name="Mouncey N."/>
        </authorList>
    </citation>
    <scope>NUCLEOTIDE SEQUENCE [LARGE SCALE GENOMIC DNA]</scope>
    <source>
        <strain evidence="1 2">W1I3</strain>
    </source>
</reference>
<gene>
    <name evidence="1" type="ORF">QFZ36_001723</name>
</gene>
<organism evidence="1 2">
    <name type="scientific">Pseudarthrobacter siccitolerans</name>
    <dbReference type="NCBI Taxonomy" id="861266"/>
    <lineage>
        <taxon>Bacteria</taxon>
        <taxon>Bacillati</taxon>
        <taxon>Actinomycetota</taxon>
        <taxon>Actinomycetes</taxon>
        <taxon>Micrococcales</taxon>
        <taxon>Micrococcaceae</taxon>
        <taxon>Pseudarthrobacter</taxon>
    </lineage>
</organism>
<accession>A0ABU0PKU7</accession>
<proteinExistence type="predicted"/>
<sequence length="165" mass="17762">MHDETRGRRLLAAAGKGAVCGLAGVAVMTAGEKAEQIFTRRPNSYVPARTLLTLLGKRPLLAEKPFMWNHLMHWGTGAVLGSLRGMWAATGIRGPLANTKHTAVRLAFDQTLENATGTGAPPTTWTSREQVVDVLHKAVYSIATGVAADRWIPPLLESRKGTTSH</sequence>